<evidence type="ECO:0000313" key="8">
    <source>
        <dbReference type="Proteomes" id="UP000443090"/>
    </source>
</evidence>
<reference evidence="7 8" key="1">
    <citation type="submission" date="2018-05" db="EMBL/GenBank/DDBJ databases">
        <title>Genome sequencing and assembly of the regulated plant pathogen Lachnellula willkommii and related sister species for the development of diagnostic species identification markers.</title>
        <authorList>
            <person name="Giroux E."/>
            <person name="Bilodeau G."/>
        </authorList>
    </citation>
    <scope>NUCLEOTIDE SEQUENCE [LARGE SCALE GENOMIC DNA]</scope>
    <source>
        <strain evidence="7 8">CBS 160.35</strain>
    </source>
</reference>
<feature type="transmembrane region" description="Helical" evidence="6">
    <location>
        <begin position="52"/>
        <end position="70"/>
    </location>
</feature>
<keyword evidence="3 6" id="KW-1133">Transmembrane helix</keyword>
<evidence type="ECO:0000313" key="7">
    <source>
        <dbReference type="EMBL" id="TVY42392.1"/>
    </source>
</evidence>
<evidence type="ECO:0000256" key="4">
    <source>
        <dbReference type="ARBA" id="ARBA00023136"/>
    </source>
</evidence>
<feature type="transmembrane region" description="Helical" evidence="6">
    <location>
        <begin position="82"/>
        <end position="104"/>
    </location>
</feature>
<feature type="transmembrane region" description="Helical" evidence="6">
    <location>
        <begin position="162"/>
        <end position="187"/>
    </location>
</feature>
<evidence type="ECO:0000256" key="1">
    <source>
        <dbReference type="ARBA" id="ARBA00004141"/>
    </source>
</evidence>
<proteinExistence type="predicted"/>
<keyword evidence="4 6" id="KW-0472">Membrane</keyword>
<gene>
    <name evidence="7" type="primary">RSB1_0</name>
    <name evidence="7" type="ORF">LOCC1_G005371</name>
</gene>
<evidence type="ECO:0000256" key="5">
    <source>
        <dbReference type="SAM" id="MobiDB-lite"/>
    </source>
</evidence>
<dbReference type="Proteomes" id="UP000443090">
    <property type="component" value="Unassembled WGS sequence"/>
</dbReference>
<keyword evidence="8" id="KW-1185">Reference proteome</keyword>
<comment type="caution">
    <text evidence="7">The sequence shown here is derived from an EMBL/GenBank/DDBJ whole genome shotgun (WGS) entry which is preliminary data.</text>
</comment>
<keyword evidence="2 6" id="KW-0812">Transmembrane</keyword>
<accession>A0A8H8RV18</accession>
<dbReference type="EMBL" id="QGMI01000332">
    <property type="protein sequence ID" value="TVY42392.1"/>
    <property type="molecule type" value="Genomic_DNA"/>
</dbReference>
<evidence type="ECO:0000256" key="2">
    <source>
        <dbReference type="ARBA" id="ARBA00022692"/>
    </source>
</evidence>
<feature type="transmembrane region" description="Helical" evidence="6">
    <location>
        <begin position="199"/>
        <end position="218"/>
    </location>
</feature>
<feature type="region of interest" description="Disordered" evidence="5">
    <location>
        <begin position="274"/>
        <end position="298"/>
    </location>
</feature>
<organism evidence="7 8">
    <name type="scientific">Lachnellula occidentalis</name>
    <dbReference type="NCBI Taxonomy" id="215460"/>
    <lineage>
        <taxon>Eukaryota</taxon>
        <taxon>Fungi</taxon>
        <taxon>Dikarya</taxon>
        <taxon>Ascomycota</taxon>
        <taxon>Pezizomycotina</taxon>
        <taxon>Leotiomycetes</taxon>
        <taxon>Helotiales</taxon>
        <taxon>Lachnaceae</taxon>
        <taxon>Lachnellula</taxon>
    </lineage>
</organism>
<feature type="transmembrane region" description="Helical" evidence="6">
    <location>
        <begin position="20"/>
        <end position="40"/>
    </location>
</feature>
<dbReference type="PANTHER" id="PTHR31465:SF11">
    <property type="entry name" value="DOMAIN PROTEIN, PUTATIVE (AFU_ORTHOLOGUE AFUA_3G10770)-RELATED"/>
    <property type="match status" value="1"/>
</dbReference>
<feature type="transmembrane region" description="Helical" evidence="6">
    <location>
        <begin position="124"/>
        <end position="142"/>
    </location>
</feature>
<dbReference type="InterPro" id="IPR007568">
    <property type="entry name" value="RTA1"/>
</dbReference>
<sequence>MVIETPSCHAYSPELRNPFGYQPSLAAGIIFLILFFLSACTHLFQAIRYRKWWLSLFVLGAGCECLGWIARTAAWKCSYSSSLFTMQIAILIFSPAFTTAGIYIILFRMIPILGKHSSPFPPKLCLFICLGVDIVSLTLQAAGGGLAGKSFHTDTDTRPGTYTMVAGILFQLASTISYSVLMSIVFVRGFAGIKNSRPLRWLSGAVVLAIACMIARGVYRSIELLQGWEGFLNTHQVYMIALDGALMITAVVVLNVCNPEKLLKQASEEKELANLSTTKERSSEEEIKIRTPGSSDKV</sequence>
<dbReference type="OrthoDB" id="1844152at2759"/>
<dbReference type="PANTHER" id="PTHR31465">
    <property type="entry name" value="PROTEIN RTA1-RELATED"/>
    <property type="match status" value="1"/>
</dbReference>
<feature type="transmembrane region" description="Helical" evidence="6">
    <location>
        <begin position="238"/>
        <end position="257"/>
    </location>
</feature>
<protein>
    <submittedName>
        <fullName evidence="7">Sphingoid long-chain base transporter</fullName>
    </submittedName>
</protein>
<dbReference type="AlphaFoldDB" id="A0A8H8RV18"/>
<comment type="subcellular location">
    <subcellularLocation>
        <location evidence="1">Membrane</location>
        <topology evidence="1">Multi-pass membrane protein</topology>
    </subcellularLocation>
</comment>
<name>A0A8H8RV18_9HELO</name>
<evidence type="ECO:0000256" key="6">
    <source>
        <dbReference type="SAM" id="Phobius"/>
    </source>
</evidence>
<feature type="compositionally biased region" description="Basic and acidic residues" evidence="5">
    <location>
        <begin position="274"/>
        <end position="289"/>
    </location>
</feature>
<dbReference type="GO" id="GO:0000324">
    <property type="term" value="C:fungal-type vacuole"/>
    <property type="evidence" value="ECO:0007669"/>
    <property type="project" value="TreeGrafter"/>
</dbReference>
<dbReference type="GO" id="GO:0005886">
    <property type="term" value="C:plasma membrane"/>
    <property type="evidence" value="ECO:0007669"/>
    <property type="project" value="TreeGrafter"/>
</dbReference>
<evidence type="ECO:0000256" key="3">
    <source>
        <dbReference type="ARBA" id="ARBA00022989"/>
    </source>
</evidence>
<dbReference type="Pfam" id="PF04479">
    <property type="entry name" value="RTA1"/>
    <property type="match status" value="1"/>
</dbReference>